<dbReference type="EMBL" id="CP034015">
    <property type="protein sequence ID" value="AZG72242.1"/>
    <property type="molecule type" value="Genomic_DNA"/>
</dbReference>
<dbReference type="KEGG" id="slj:EGC82_05340"/>
<dbReference type="RefSeq" id="WP_124729837.1">
    <property type="nucleotide sequence ID" value="NZ_CP034015.1"/>
</dbReference>
<evidence type="ECO:0000313" key="1">
    <source>
        <dbReference type="EMBL" id="AZG72242.1"/>
    </source>
</evidence>
<accession>A0A3G8LTN1</accession>
<dbReference type="SUPFAM" id="SSF51126">
    <property type="entry name" value="Pectin lyase-like"/>
    <property type="match status" value="1"/>
</dbReference>
<gene>
    <name evidence="1" type="ORF">EGC82_05340</name>
</gene>
<protein>
    <submittedName>
        <fullName evidence="1">Uncharacterized protein</fullName>
    </submittedName>
</protein>
<dbReference type="InterPro" id="IPR059226">
    <property type="entry name" value="Choice_anch_Q_dom"/>
</dbReference>
<dbReference type="Proteomes" id="UP000278035">
    <property type="component" value="Chromosome"/>
</dbReference>
<proteinExistence type="predicted"/>
<organism evidence="1 2">
    <name type="scientific">Shewanella livingstonensis</name>
    <dbReference type="NCBI Taxonomy" id="150120"/>
    <lineage>
        <taxon>Bacteria</taxon>
        <taxon>Pseudomonadati</taxon>
        <taxon>Pseudomonadota</taxon>
        <taxon>Gammaproteobacteria</taxon>
        <taxon>Alteromonadales</taxon>
        <taxon>Shewanellaceae</taxon>
        <taxon>Shewanella</taxon>
    </lineage>
</organism>
<dbReference type="AlphaFoldDB" id="A0A3G8LTN1"/>
<dbReference type="OrthoDB" id="5378341at2"/>
<reference evidence="2" key="1">
    <citation type="submission" date="2018-11" db="EMBL/GenBank/DDBJ databases">
        <title>Shewanella sp. M2.</title>
        <authorList>
            <person name="Hwang Y.J."/>
            <person name="Hwang C.Y."/>
        </authorList>
    </citation>
    <scope>NUCLEOTIDE SEQUENCE [LARGE SCALE GENOMIC DNA]</scope>
    <source>
        <strain evidence="2">LMG 19866</strain>
    </source>
</reference>
<keyword evidence="2" id="KW-1185">Reference proteome</keyword>
<name>A0A3G8LTN1_9GAMM</name>
<dbReference type="NCBIfam" id="NF041518">
    <property type="entry name" value="choice_anch_Q"/>
    <property type="match status" value="1"/>
</dbReference>
<sequence>MTADKSFSGKIESRLDAHIEYAQGGHDTNHSNNNATTQVYRDQIDAKYNIQNLNKNDYLMILEETESELNFVFKQLKNKEGNIDPIEGFTVEMLPPEFINIKSAQCYNDSLKSWYECLVTNKLIFTNNNYNHKVKIKVKALSQGQGRMEFTAKSDTTGNSSLGKMTYPIIVGKSANVIQSKINFAENKSTLHISKGIYLGRISLDSKTIYLVGDNKESYLYYMFEDDESGFTKPSITLGKGSSINDFTIANHLLSIDESSAKIEFNRFDAIDFNLPSVNISNSGELIFERNILIGSALNTNYEVSSFQGNYHCPYINSSNPEKTTITKITNNIYLGNLLLHPDLSSGCDFINIDSDAELIMSNNTILGIDRVIRLFHNTSSEPYFNIHLENNIFSESRKLIDNISYSITSLEFSEHTKISIHNNIINEVTTPFVDLLNKEVEIGTIYVNPVLDNLGYPLSNSPVIDAGMQSNLDIDIFGITRPIDGDNNGSKIIDIGAVEFLSH</sequence>
<evidence type="ECO:0000313" key="2">
    <source>
        <dbReference type="Proteomes" id="UP000278035"/>
    </source>
</evidence>
<dbReference type="InterPro" id="IPR011050">
    <property type="entry name" value="Pectin_lyase_fold/virulence"/>
</dbReference>